<dbReference type="SFLD" id="SFLDG01071">
    <property type="entry name" value="tRNA_wybutosine-synthesizing"/>
    <property type="match status" value="1"/>
</dbReference>
<protein>
    <recommendedName>
        <fullName evidence="7">Radical SAM core domain-containing protein</fullName>
    </recommendedName>
</protein>
<keyword evidence="4" id="KW-0411">Iron-sulfur</keyword>
<dbReference type="SFLD" id="SFLDS00029">
    <property type="entry name" value="Radical_SAM"/>
    <property type="match status" value="1"/>
</dbReference>
<evidence type="ECO:0000313" key="9">
    <source>
        <dbReference type="Proteomes" id="UP000051952"/>
    </source>
</evidence>
<comment type="catalytic activity">
    <reaction evidence="6">
        <text>N(1)-methylguanosine(37) in tRNA(Phe) + pyruvate + S-adenosyl-L-methionine = 4-demethylwyosine(37) in tRNA(Phe) + 5'-deoxyadenosine + L-methionine + CO2 + H2O</text>
        <dbReference type="Rhea" id="RHEA:36347"/>
        <dbReference type="Rhea" id="RHEA-COMP:10164"/>
        <dbReference type="Rhea" id="RHEA-COMP:10165"/>
        <dbReference type="ChEBI" id="CHEBI:15361"/>
        <dbReference type="ChEBI" id="CHEBI:15377"/>
        <dbReference type="ChEBI" id="CHEBI:16526"/>
        <dbReference type="ChEBI" id="CHEBI:17319"/>
        <dbReference type="ChEBI" id="CHEBI:57844"/>
        <dbReference type="ChEBI" id="CHEBI:59789"/>
        <dbReference type="ChEBI" id="CHEBI:64315"/>
        <dbReference type="ChEBI" id="CHEBI:73542"/>
        <dbReference type="EC" id="4.1.3.44"/>
    </reaction>
</comment>
<dbReference type="InterPro" id="IPR013917">
    <property type="entry name" value="tRNA_wybutosine-synth"/>
</dbReference>
<gene>
    <name evidence="8" type="ORF">BSAL_90375c</name>
</gene>
<proteinExistence type="predicted"/>
<keyword evidence="2" id="KW-0479">Metal-binding</keyword>
<evidence type="ECO:0000256" key="5">
    <source>
        <dbReference type="ARBA" id="ARBA00023128"/>
    </source>
</evidence>
<evidence type="ECO:0000256" key="2">
    <source>
        <dbReference type="ARBA" id="ARBA00022723"/>
    </source>
</evidence>
<dbReference type="GO" id="GO:0051539">
    <property type="term" value="F:4 iron, 4 sulfur cluster binding"/>
    <property type="evidence" value="ECO:0007669"/>
    <property type="project" value="InterPro"/>
</dbReference>
<evidence type="ECO:0000313" key="8">
    <source>
        <dbReference type="EMBL" id="CUG85671.1"/>
    </source>
</evidence>
<dbReference type="GO" id="GO:0102521">
    <property type="term" value="F:tRNA-4-demethylwyosine synthase activity"/>
    <property type="evidence" value="ECO:0007669"/>
    <property type="project" value="UniProtKB-EC"/>
</dbReference>
<keyword evidence="5" id="KW-0496">Mitochondrion</keyword>
<dbReference type="Pfam" id="PF08608">
    <property type="entry name" value="Wyosine_form"/>
    <property type="match status" value="1"/>
</dbReference>
<dbReference type="SFLD" id="SFLDF00284">
    <property type="entry name" value="tRNA_wybutosine-synthesizing"/>
    <property type="match status" value="1"/>
</dbReference>
<dbReference type="EMBL" id="CYKH01001182">
    <property type="protein sequence ID" value="CUG85671.1"/>
    <property type="molecule type" value="Genomic_DNA"/>
</dbReference>
<dbReference type="SUPFAM" id="SSF102114">
    <property type="entry name" value="Radical SAM enzymes"/>
    <property type="match status" value="1"/>
</dbReference>
<evidence type="ECO:0000256" key="1">
    <source>
        <dbReference type="ARBA" id="ARBA00022691"/>
    </source>
</evidence>
<dbReference type="InterPro" id="IPR007197">
    <property type="entry name" value="rSAM"/>
</dbReference>
<dbReference type="AlphaFoldDB" id="A0A0S4J780"/>
<keyword evidence="9" id="KW-1185">Reference proteome</keyword>
<dbReference type="InterPro" id="IPR034556">
    <property type="entry name" value="tRNA_wybutosine-synthase"/>
</dbReference>
<evidence type="ECO:0000256" key="4">
    <source>
        <dbReference type="ARBA" id="ARBA00023014"/>
    </source>
</evidence>
<evidence type="ECO:0000256" key="6">
    <source>
        <dbReference type="ARBA" id="ARBA00049466"/>
    </source>
</evidence>
<dbReference type="CDD" id="cd01335">
    <property type="entry name" value="Radical_SAM"/>
    <property type="match status" value="1"/>
</dbReference>
<dbReference type="PROSITE" id="PS51918">
    <property type="entry name" value="RADICAL_SAM"/>
    <property type="match status" value="1"/>
</dbReference>
<dbReference type="Proteomes" id="UP000051952">
    <property type="component" value="Unassembled WGS sequence"/>
</dbReference>
<sequence>MSSQCTQIARPMLSEQRRKTLGNMYSLVGTHSAVKLCRWQKSMLRGRGGCYKWTMYGIRSHQCMEATPSMACANKCTFCWRLNTNPTATEWKWDIDDPEKLVEGMVTQHKALVHEAKGMAGVQLEAAAEAMQPKHCALSLVGEPIIYPRINEFLHKLHKEGISTFLVNNGQFPEAIDAVAPVTQLYLSVDGPTREIMKELDRPVFPDFWERFNRSVVGMSKKRFRRVFRLTMVEHINMEDAHVEHYKRIFEEGCPHFIELKMLTPAFSGRKTPLRIKNVPTFDRLVKFAKKLCDATGDGATYHLACAHKHSGCLLLARKEFRIEGKWHTWIDFDRFNSLVLDEEKKHSIDAMDYLLPTPDWALYGAQEDEGFDPQQIRHITTKRKKHLESVSAAADSIPVNNSTS</sequence>
<feature type="domain" description="Radical SAM core" evidence="7">
    <location>
        <begin position="56"/>
        <end position="298"/>
    </location>
</feature>
<organism evidence="8 9">
    <name type="scientific">Bodo saltans</name>
    <name type="common">Flagellated protozoan</name>
    <dbReference type="NCBI Taxonomy" id="75058"/>
    <lineage>
        <taxon>Eukaryota</taxon>
        <taxon>Discoba</taxon>
        <taxon>Euglenozoa</taxon>
        <taxon>Kinetoplastea</taxon>
        <taxon>Metakinetoplastina</taxon>
        <taxon>Eubodonida</taxon>
        <taxon>Bodonidae</taxon>
        <taxon>Bodo</taxon>
    </lineage>
</organism>
<dbReference type="OrthoDB" id="271553at2759"/>
<name>A0A0S4J780_BODSA</name>
<reference evidence="9" key="1">
    <citation type="submission" date="2015-09" db="EMBL/GenBank/DDBJ databases">
        <authorList>
            <consortium name="Pathogen Informatics"/>
        </authorList>
    </citation>
    <scope>NUCLEOTIDE SEQUENCE [LARGE SCALE GENOMIC DNA]</scope>
    <source>
        <strain evidence="9">Lake Konstanz</strain>
    </source>
</reference>
<dbReference type="GO" id="GO:0005737">
    <property type="term" value="C:cytoplasm"/>
    <property type="evidence" value="ECO:0007669"/>
    <property type="project" value="UniProtKB-ARBA"/>
</dbReference>
<dbReference type="OMA" id="HRCLQMT"/>
<keyword evidence="3" id="KW-0408">Iron</keyword>
<accession>A0A0S4J780</accession>
<dbReference type="InterPro" id="IPR058240">
    <property type="entry name" value="rSAM_sf"/>
</dbReference>
<evidence type="ECO:0000259" key="7">
    <source>
        <dbReference type="PROSITE" id="PS51918"/>
    </source>
</evidence>
<dbReference type="GO" id="GO:0046872">
    <property type="term" value="F:metal ion binding"/>
    <property type="evidence" value="ECO:0007669"/>
    <property type="project" value="UniProtKB-KW"/>
</dbReference>
<evidence type="ECO:0000256" key="3">
    <source>
        <dbReference type="ARBA" id="ARBA00023004"/>
    </source>
</evidence>
<keyword evidence="1" id="KW-0949">S-adenosyl-L-methionine</keyword>
<dbReference type="InterPro" id="IPR013785">
    <property type="entry name" value="Aldolase_TIM"/>
</dbReference>
<dbReference type="Gene3D" id="3.20.20.70">
    <property type="entry name" value="Aldolase class I"/>
    <property type="match status" value="1"/>
</dbReference>
<dbReference type="PANTHER" id="PTHR13930">
    <property type="entry name" value="S-ADENOSYL-L-METHIONINE-DEPENDENT TRNA 4-DEMETHYLWYOSINE SYNTHASE"/>
    <property type="match status" value="1"/>
</dbReference>
<dbReference type="GO" id="GO:0031591">
    <property type="term" value="P:wybutosine biosynthetic process"/>
    <property type="evidence" value="ECO:0007669"/>
    <property type="project" value="TreeGrafter"/>
</dbReference>
<dbReference type="VEuPathDB" id="TriTrypDB:BSAL_90375c"/>
<dbReference type="Pfam" id="PF04055">
    <property type="entry name" value="Radical_SAM"/>
    <property type="match status" value="1"/>
</dbReference>
<dbReference type="PANTHER" id="PTHR13930:SF1">
    <property type="entry name" value="SAM DOMAIN PROTEIN, PUTATIVE-RELATED"/>
    <property type="match status" value="1"/>
</dbReference>